<evidence type="ECO:0000256" key="2">
    <source>
        <dbReference type="ARBA" id="ARBA00023002"/>
    </source>
</evidence>
<evidence type="ECO:0000313" key="7">
    <source>
        <dbReference type="Proteomes" id="UP001605990"/>
    </source>
</evidence>
<proteinExistence type="inferred from homology"/>
<dbReference type="AlphaFoldDB" id="A0AAX3ZC81"/>
<sequence>MTDLSAPTDVPTADRDAVLRILQTTRSVRRRLDTDRPVDLRLVHAALEAALQAPNGSNEQPWHWIVVTDPRRRTALARCYREAARPYLAAMTQRVEAGTVGRGVLNASLRLTEVLDRVPVMIVPCLASTPADHVDLFRRLGYAPSAEHAALSVYYGSIWPAVWSLMLALRAHSLASAVTALHLTRPDDANAILNLPEGVTQAALLAVAHPTGESFRPAPRRALDAVLHHDTW</sequence>
<dbReference type="Proteomes" id="UP001231701">
    <property type="component" value="Chromosome"/>
</dbReference>
<comment type="similarity">
    <text evidence="1">Belongs to the nitroreductase family.</text>
</comment>
<dbReference type="Proteomes" id="UP001605990">
    <property type="component" value="Unassembled WGS sequence"/>
</dbReference>
<dbReference type="GO" id="GO:0016491">
    <property type="term" value="F:oxidoreductase activity"/>
    <property type="evidence" value="ECO:0007669"/>
    <property type="project" value="UniProtKB-KW"/>
</dbReference>
<dbReference type="GeneID" id="90940574"/>
<gene>
    <name evidence="4" type="ORF">ACGU38_11300</name>
    <name evidence="5" type="ORF">P7W03_01075</name>
</gene>
<evidence type="ECO:0000313" key="6">
    <source>
        <dbReference type="Proteomes" id="UP001231701"/>
    </source>
</evidence>
<keyword evidence="7" id="KW-1185">Reference proteome</keyword>
<name>A0AAX3ZC81_STRRO</name>
<keyword evidence="2" id="KW-0560">Oxidoreductase</keyword>
<evidence type="ECO:0000313" key="5">
    <source>
        <dbReference type="EMBL" id="WMC84233.1"/>
    </source>
</evidence>
<dbReference type="PANTHER" id="PTHR43673:SF10">
    <property type="entry name" value="NADH DEHYDROGENASE_NAD(P)H NITROREDUCTASE XCC3605-RELATED"/>
    <property type="match status" value="1"/>
</dbReference>
<dbReference type="InterPro" id="IPR029479">
    <property type="entry name" value="Nitroreductase"/>
</dbReference>
<dbReference type="Pfam" id="PF00881">
    <property type="entry name" value="Nitroreductase"/>
    <property type="match status" value="1"/>
</dbReference>
<dbReference type="SUPFAM" id="SSF55469">
    <property type="entry name" value="FMN-dependent nitroreductase-like"/>
    <property type="match status" value="1"/>
</dbReference>
<evidence type="ECO:0000259" key="3">
    <source>
        <dbReference type="Pfam" id="PF00881"/>
    </source>
</evidence>
<protein>
    <submittedName>
        <fullName evidence="5">Nitroreductase family protein</fullName>
    </submittedName>
</protein>
<reference evidence="5" key="1">
    <citation type="submission" date="2023-03" db="EMBL/GenBank/DDBJ databases">
        <title>Borrelidin-producing and root-colonizing Streptomyces rochei is a potent biopesticide for soil-borne oomycete-caused plant diseases.</title>
        <authorList>
            <person name="Zhou D."/>
            <person name="Wang X."/>
            <person name="Navarro-Munoz J.C."/>
            <person name="Li W."/>
            <person name="Li J."/>
            <person name="Jiu M."/>
            <person name="Deng S."/>
            <person name="Ye Y."/>
            <person name="Daly P."/>
            <person name="Wei L."/>
        </authorList>
    </citation>
    <scope>NUCLEOTIDE SEQUENCE</scope>
    <source>
        <strain evidence="5">JK1</strain>
    </source>
</reference>
<organism evidence="5 6">
    <name type="scientific">Streptomyces rochei</name>
    <name type="common">Streptomyces parvullus</name>
    <dbReference type="NCBI Taxonomy" id="1928"/>
    <lineage>
        <taxon>Bacteria</taxon>
        <taxon>Bacillati</taxon>
        <taxon>Actinomycetota</taxon>
        <taxon>Actinomycetes</taxon>
        <taxon>Kitasatosporales</taxon>
        <taxon>Streptomycetaceae</taxon>
        <taxon>Streptomyces</taxon>
        <taxon>Streptomyces rochei group</taxon>
    </lineage>
</organism>
<dbReference type="Gene3D" id="3.40.109.10">
    <property type="entry name" value="NADH Oxidase"/>
    <property type="match status" value="1"/>
</dbReference>
<evidence type="ECO:0000256" key="1">
    <source>
        <dbReference type="ARBA" id="ARBA00007118"/>
    </source>
</evidence>
<feature type="domain" description="Nitroreductase" evidence="3">
    <location>
        <begin position="24"/>
        <end position="204"/>
    </location>
</feature>
<reference evidence="4 7" key="2">
    <citation type="submission" date="2024-10" db="EMBL/GenBank/DDBJ databases">
        <title>Draft genome assembly of a novel steroid transforming actinomycete isolated from African clawed frog Xenopus laevis.</title>
        <authorList>
            <person name="Bragin E."/>
            <person name="Kollerov V."/>
            <person name="Donova M.V."/>
        </authorList>
    </citation>
    <scope>NUCLEOTIDE SEQUENCE [LARGE SCALE GENOMIC DNA]</scope>
    <source>
        <strain evidence="4 7">MTOC-St3</strain>
    </source>
</reference>
<dbReference type="RefSeq" id="WP_046248767.1">
    <property type="nucleotide sequence ID" value="NZ_CP121271.1"/>
</dbReference>
<dbReference type="EMBL" id="CP121271">
    <property type="protein sequence ID" value="WMC84233.1"/>
    <property type="molecule type" value="Genomic_DNA"/>
</dbReference>
<accession>A0AAX3ZC81</accession>
<dbReference type="PANTHER" id="PTHR43673">
    <property type="entry name" value="NAD(P)H NITROREDUCTASE YDGI-RELATED"/>
    <property type="match status" value="1"/>
</dbReference>
<dbReference type="CDD" id="cd02062">
    <property type="entry name" value="Nitro_FMN_reductase"/>
    <property type="match status" value="1"/>
</dbReference>
<dbReference type="InterPro" id="IPR000415">
    <property type="entry name" value="Nitroreductase-like"/>
</dbReference>
<dbReference type="EMBL" id="JBIENY010000180">
    <property type="protein sequence ID" value="MFG6295939.1"/>
    <property type="molecule type" value="Genomic_DNA"/>
</dbReference>
<evidence type="ECO:0000313" key="4">
    <source>
        <dbReference type="EMBL" id="MFG6295939.1"/>
    </source>
</evidence>